<gene>
    <name evidence="1" type="ORF">K491DRAFT_679221</name>
</gene>
<evidence type="ECO:0008006" key="3">
    <source>
        <dbReference type="Google" id="ProtNLM"/>
    </source>
</evidence>
<protein>
    <recommendedName>
        <fullName evidence="3">F-box domain-containing protein</fullName>
    </recommendedName>
</protein>
<sequence length="509" mass="58582">MDINPTATLLGIPPELRLMIYESLLVLDTPIRYCGLLEYSSLQGQEIVRKKLRATEISKIPMLAILLTCRTIYNEATKCFYGQNCFQLIDQATSRHYFSAYDQLGPAMCLLSWSKDIGDTCTSHLRNVVISLSNVKIWPKHDLEGKNILEILPLLEFQWLHPACKLTFKDEEDIGTSRTEGLVFNANPMNDLYQSLSRQELLRRWSKTKTVHSIRVTREATNGCITFQNPGSHLTYQKQFELKQDHSISVTEHQKSLDLLDLPKNVLYNIYRQCFGTPHDAELRSIEWKFPDEQPLIPWTLKEAKGLLAITALHPLMQTCSKIHYQALQVCLMHRTIKLRSSSRVDTMCANETAWIHELVKGINPKGYGMNLAIVLEWDHLEARAFDQVRINLDHLLPLAKIPNPINITVRLYQWRHSTKTGDKIIKENTFPISDVQASADKVLWERLQRIEHWDIDRAYLSFLCDGYGNVRAIESKISSKEMPHHDVELVQAVQLLTSFPDEPPKPQT</sequence>
<dbReference type="PANTHER" id="PTHR42085:SF2">
    <property type="entry name" value="F-BOX DOMAIN-CONTAINING PROTEIN"/>
    <property type="match status" value="1"/>
</dbReference>
<dbReference type="PANTHER" id="PTHR42085">
    <property type="entry name" value="F-BOX DOMAIN-CONTAINING PROTEIN"/>
    <property type="match status" value="1"/>
</dbReference>
<accession>A0A6A6T4L5</accession>
<evidence type="ECO:0000313" key="2">
    <source>
        <dbReference type="Proteomes" id="UP000799324"/>
    </source>
</evidence>
<name>A0A6A6T4L5_9PLEO</name>
<dbReference type="AlphaFoldDB" id="A0A6A6T4L5"/>
<keyword evidence="2" id="KW-1185">Reference proteome</keyword>
<dbReference type="InterPro" id="IPR038883">
    <property type="entry name" value="AN11006-like"/>
</dbReference>
<evidence type="ECO:0000313" key="1">
    <source>
        <dbReference type="EMBL" id="KAF2654999.1"/>
    </source>
</evidence>
<dbReference type="Proteomes" id="UP000799324">
    <property type="component" value="Unassembled WGS sequence"/>
</dbReference>
<dbReference type="EMBL" id="MU004355">
    <property type="protein sequence ID" value="KAF2654999.1"/>
    <property type="molecule type" value="Genomic_DNA"/>
</dbReference>
<dbReference type="OrthoDB" id="10687747at2759"/>
<reference evidence="1" key="1">
    <citation type="journal article" date="2020" name="Stud. Mycol.">
        <title>101 Dothideomycetes genomes: a test case for predicting lifestyles and emergence of pathogens.</title>
        <authorList>
            <person name="Haridas S."/>
            <person name="Albert R."/>
            <person name="Binder M."/>
            <person name="Bloem J."/>
            <person name="Labutti K."/>
            <person name="Salamov A."/>
            <person name="Andreopoulos B."/>
            <person name="Baker S."/>
            <person name="Barry K."/>
            <person name="Bills G."/>
            <person name="Bluhm B."/>
            <person name="Cannon C."/>
            <person name="Castanera R."/>
            <person name="Culley D."/>
            <person name="Daum C."/>
            <person name="Ezra D."/>
            <person name="Gonzalez J."/>
            <person name="Henrissat B."/>
            <person name="Kuo A."/>
            <person name="Liang C."/>
            <person name="Lipzen A."/>
            <person name="Lutzoni F."/>
            <person name="Magnuson J."/>
            <person name="Mondo S."/>
            <person name="Nolan M."/>
            <person name="Ohm R."/>
            <person name="Pangilinan J."/>
            <person name="Park H.-J."/>
            <person name="Ramirez L."/>
            <person name="Alfaro M."/>
            <person name="Sun H."/>
            <person name="Tritt A."/>
            <person name="Yoshinaga Y."/>
            <person name="Zwiers L.-H."/>
            <person name="Turgeon B."/>
            <person name="Goodwin S."/>
            <person name="Spatafora J."/>
            <person name="Crous P."/>
            <person name="Grigoriev I."/>
        </authorList>
    </citation>
    <scope>NUCLEOTIDE SEQUENCE</scope>
    <source>
        <strain evidence="1">CBS 122681</strain>
    </source>
</reference>
<proteinExistence type="predicted"/>
<organism evidence="1 2">
    <name type="scientific">Lophiostoma macrostomum CBS 122681</name>
    <dbReference type="NCBI Taxonomy" id="1314788"/>
    <lineage>
        <taxon>Eukaryota</taxon>
        <taxon>Fungi</taxon>
        <taxon>Dikarya</taxon>
        <taxon>Ascomycota</taxon>
        <taxon>Pezizomycotina</taxon>
        <taxon>Dothideomycetes</taxon>
        <taxon>Pleosporomycetidae</taxon>
        <taxon>Pleosporales</taxon>
        <taxon>Lophiostomataceae</taxon>
        <taxon>Lophiostoma</taxon>
    </lineage>
</organism>